<protein>
    <recommendedName>
        <fullName evidence="1">F-box domain-containing protein</fullName>
    </recommendedName>
</protein>
<name>A0A5C3KV25_COPMA</name>
<dbReference type="EMBL" id="ML210201">
    <property type="protein sequence ID" value="TFK24376.1"/>
    <property type="molecule type" value="Genomic_DNA"/>
</dbReference>
<dbReference type="AlphaFoldDB" id="A0A5C3KV25"/>
<organism evidence="2 3">
    <name type="scientific">Coprinopsis marcescibilis</name>
    <name type="common">Agaric fungus</name>
    <name type="synonym">Psathyrella marcescibilis</name>
    <dbReference type="NCBI Taxonomy" id="230819"/>
    <lineage>
        <taxon>Eukaryota</taxon>
        <taxon>Fungi</taxon>
        <taxon>Dikarya</taxon>
        <taxon>Basidiomycota</taxon>
        <taxon>Agaricomycotina</taxon>
        <taxon>Agaricomycetes</taxon>
        <taxon>Agaricomycetidae</taxon>
        <taxon>Agaricales</taxon>
        <taxon>Agaricineae</taxon>
        <taxon>Psathyrellaceae</taxon>
        <taxon>Coprinopsis</taxon>
    </lineage>
</organism>
<dbReference type="InterPro" id="IPR001810">
    <property type="entry name" value="F-box_dom"/>
</dbReference>
<evidence type="ECO:0000313" key="2">
    <source>
        <dbReference type="EMBL" id="TFK24376.1"/>
    </source>
</evidence>
<reference evidence="2 3" key="1">
    <citation type="journal article" date="2019" name="Nat. Ecol. Evol.">
        <title>Megaphylogeny resolves global patterns of mushroom evolution.</title>
        <authorList>
            <person name="Varga T."/>
            <person name="Krizsan K."/>
            <person name="Foldi C."/>
            <person name="Dima B."/>
            <person name="Sanchez-Garcia M."/>
            <person name="Sanchez-Ramirez S."/>
            <person name="Szollosi G.J."/>
            <person name="Szarkandi J.G."/>
            <person name="Papp V."/>
            <person name="Albert L."/>
            <person name="Andreopoulos W."/>
            <person name="Angelini C."/>
            <person name="Antonin V."/>
            <person name="Barry K.W."/>
            <person name="Bougher N.L."/>
            <person name="Buchanan P."/>
            <person name="Buyck B."/>
            <person name="Bense V."/>
            <person name="Catcheside P."/>
            <person name="Chovatia M."/>
            <person name="Cooper J."/>
            <person name="Damon W."/>
            <person name="Desjardin D."/>
            <person name="Finy P."/>
            <person name="Geml J."/>
            <person name="Haridas S."/>
            <person name="Hughes K."/>
            <person name="Justo A."/>
            <person name="Karasinski D."/>
            <person name="Kautmanova I."/>
            <person name="Kiss B."/>
            <person name="Kocsube S."/>
            <person name="Kotiranta H."/>
            <person name="LaButti K.M."/>
            <person name="Lechner B.E."/>
            <person name="Liimatainen K."/>
            <person name="Lipzen A."/>
            <person name="Lukacs Z."/>
            <person name="Mihaltcheva S."/>
            <person name="Morgado L.N."/>
            <person name="Niskanen T."/>
            <person name="Noordeloos M.E."/>
            <person name="Ohm R.A."/>
            <person name="Ortiz-Santana B."/>
            <person name="Ovrebo C."/>
            <person name="Racz N."/>
            <person name="Riley R."/>
            <person name="Savchenko A."/>
            <person name="Shiryaev A."/>
            <person name="Soop K."/>
            <person name="Spirin V."/>
            <person name="Szebenyi C."/>
            <person name="Tomsovsky M."/>
            <person name="Tulloss R.E."/>
            <person name="Uehling J."/>
            <person name="Grigoriev I.V."/>
            <person name="Vagvolgyi C."/>
            <person name="Papp T."/>
            <person name="Martin F.M."/>
            <person name="Miettinen O."/>
            <person name="Hibbett D.S."/>
            <person name="Nagy L.G."/>
        </authorList>
    </citation>
    <scope>NUCLEOTIDE SEQUENCE [LARGE SCALE GENOMIC DNA]</scope>
    <source>
        <strain evidence="2 3">CBS 121175</strain>
    </source>
</reference>
<keyword evidence="3" id="KW-1185">Reference proteome</keyword>
<dbReference type="InterPro" id="IPR036047">
    <property type="entry name" value="F-box-like_dom_sf"/>
</dbReference>
<evidence type="ECO:0000313" key="3">
    <source>
        <dbReference type="Proteomes" id="UP000307440"/>
    </source>
</evidence>
<dbReference type="Proteomes" id="UP000307440">
    <property type="component" value="Unassembled WGS sequence"/>
</dbReference>
<gene>
    <name evidence="2" type="ORF">FA15DRAFT_641108</name>
</gene>
<sequence length="476" mass="53657">MPAGTLSLSHLNGDVLSEILGYLDVEDVINVRKASRALMVAGAERAVWHSVYTHSRLLLPLGPLSHQHARDLERLLVRSTLLYRTWGPNPSRAPRTPSKYTFPRKLPTYGFDAQMISGRYLQIAEECRISWYDLDGDRHTPLVSYECPCAIDMVPGYLSHQTNAQDQGESSIWVTFICSYPTRVMVLKLCLDGTQSTVTLQVVIPGERIIEVKLSRDYILLVKEFVSRDEPTELYHIPSNSIFYVPRHSQIQKVSDLSHMNYTFSPSHLLTIYPLRTETHIEAYPLPHTPNGHLVQAIEDPHLKLSHRGVYPQMLSRINLFNQRTHRTPQTAEATGGVEYDLSLLTIAYMPHPVRWTAEINLQLLDARLSHSGMIEFSTRCSYPLKLAGIAVSSLSSTSNNGVGFAVTQSSAFPPDLNVYHIQHQHGTEPSAISVQSLKIPAGLENRELLGFDGYRGRLCLIDSWTRIEILDYMGM</sequence>
<accession>A0A5C3KV25</accession>
<feature type="domain" description="F-box" evidence="1">
    <location>
        <begin position="5"/>
        <end position="51"/>
    </location>
</feature>
<dbReference type="OrthoDB" id="3019905at2759"/>
<dbReference type="PROSITE" id="PS50181">
    <property type="entry name" value="FBOX"/>
    <property type="match status" value="1"/>
</dbReference>
<proteinExistence type="predicted"/>
<evidence type="ECO:0000259" key="1">
    <source>
        <dbReference type="PROSITE" id="PS50181"/>
    </source>
</evidence>
<dbReference type="SUPFAM" id="SSF81383">
    <property type="entry name" value="F-box domain"/>
    <property type="match status" value="1"/>
</dbReference>